<feature type="transmembrane region" description="Helical" evidence="9">
    <location>
        <begin position="50"/>
        <end position="70"/>
    </location>
</feature>
<feature type="transmembrane region" description="Helical" evidence="9">
    <location>
        <begin position="103"/>
        <end position="123"/>
    </location>
</feature>
<dbReference type="GO" id="GO:0043190">
    <property type="term" value="C:ATP-binding cassette (ABC) transporter complex"/>
    <property type="evidence" value="ECO:0007669"/>
    <property type="project" value="InterPro"/>
</dbReference>
<dbReference type="SUPFAM" id="SSF161098">
    <property type="entry name" value="MetI-like"/>
    <property type="match status" value="1"/>
</dbReference>
<dbReference type="Pfam" id="PF04069">
    <property type="entry name" value="OpuAC"/>
    <property type="match status" value="1"/>
</dbReference>
<dbReference type="GO" id="GO:0031460">
    <property type="term" value="P:glycine betaine transport"/>
    <property type="evidence" value="ECO:0007669"/>
    <property type="project" value="TreeGrafter"/>
</dbReference>
<dbReference type="GO" id="GO:0015871">
    <property type="term" value="P:choline transport"/>
    <property type="evidence" value="ECO:0007669"/>
    <property type="project" value="TreeGrafter"/>
</dbReference>
<comment type="similarity">
    <text evidence="7">In the C-terminal section; belongs to the OsmX family.</text>
</comment>
<dbReference type="PROSITE" id="PS50928">
    <property type="entry name" value="ABC_TM1"/>
    <property type="match status" value="1"/>
</dbReference>
<name>A0A1T4N3K1_9LACT</name>
<reference evidence="12" key="1">
    <citation type="submission" date="2017-02" db="EMBL/GenBank/DDBJ databases">
        <authorList>
            <person name="Varghese N."/>
            <person name="Submissions S."/>
        </authorList>
    </citation>
    <scope>NUCLEOTIDE SEQUENCE [LARGE SCALE GENOMIC DNA]</scope>
    <source>
        <strain evidence="12">DSM 15739</strain>
    </source>
</reference>
<protein>
    <submittedName>
        <fullName evidence="11">Glycine betaine/proline transport system substrate-binding protein</fullName>
    </submittedName>
</protein>
<dbReference type="GO" id="GO:0005275">
    <property type="term" value="F:amine transmembrane transporter activity"/>
    <property type="evidence" value="ECO:0007669"/>
    <property type="project" value="TreeGrafter"/>
</dbReference>
<organism evidence="11 12">
    <name type="scientific">Globicatella sulfidifaciens DSM 15739</name>
    <dbReference type="NCBI Taxonomy" id="1121925"/>
    <lineage>
        <taxon>Bacteria</taxon>
        <taxon>Bacillati</taxon>
        <taxon>Bacillota</taxon>
        <taxon>Bacilli</taxon>
        <taxon>Lactobacillales</taxon>
        <taxon>Aerococcaceae</taxon>
        <taxon>Globicatella</taxon>
    </lineage>
</organism>
<dbReference type="FunFam" id="1.10.3720.10:FF:000001">
    <property type="entry name" value="Glycine betaine ABC transporter, permease"/>
    <property type="match status" value="1"/>
</dbReference>
<evidence type="ECO:0000259" key="10">
    <source>
        <dbReference type="PROSITE" id="PS50928"/>
    </source>
</evidence>
<dbReference type="AlphaFoldDB" id="A0A1T4N3K1"/>
<evidence type="ECO:0000256" key="9">
    <source>
        <dbReference type="RuleBase" id="RU363032"/>
    </source>
</evidence>
<dbReference type="Gene3D" id="1.10.3720.10">
    <property type="entry name" value="MetI-like"/>
    <property type="match status" value="1"/>
</dbReference>
<dbReference type="InterPro" id="IPR035906">
    <property type="entry name" value="MetI-like_sf"/>
</dbReference>
<feature type="transmembrane region" description="Helical" evidence="9">
    <location>
        <begin position="144"/>
        <end position="171"/>
    </location>
</feature>
<dbReference type="InterPro" id="IPR000515">
    <property type="entry name" value="MetI-like"/>
</dbReference>
<evidence type="ECO:0000256" key="5">
    <source>
        <dbReference type="ARBA" id="ARBA00022989"/>
    </source>
</evidence>
<accession>A0A1T4N3K1</accession>
<proteinExistence type="inferred from homology"/>
<keyword evidence="12" id="KW-1185">Reference proteome</keyword>
<dbReference type="SUPFAM" id="SSF53850">
    <property type="entry name" value="Periplasmic binding protein-like II"/>
    <property type="match status" value="1"/>
</dbReference>
<evidence type="ECO:0000256" key="3">
    <source>
        <dbReference type="ARBA" id="ARBA00022475"/>
    </source>
</evidence>
<dbReference type="EMBL" id="FUWO01000016">
    <property type="protein sequence ID" value="SJZ73950.1"/>
    <property type="molecule type" value="Genomic_DNA"/>
</dbReference>
<evidence type="ECO:0000256" key="4">
    <source>
        <dbReference type="ARBA" id="ARBA00022692"/>
    </source>
</evidence>
<feature type="transmembrane region" description="Helical" evidence="9">
    <location>
        <begin position="259"/>
        <end position="279"/>
    </location>
</feature>
<dbReference type="RefSeq" id="WP_078756338.1">
    <property type="nucleotide sequence ID" value="NZ_FUWO01000016.1"/>
</dbReference>
<evidence type="ECO:0000256" key="1">
    <source>
        <dbReference type="ARBA" id="ARBA00004141"/>
    </source>
</evidence>
<keyword evidence="4 9" id="KW-0812">Transmembrane</keyword>
<gene>
    <name evidence="11" type="ORF">SAMN02746011_01632</name>
</gene>
<keyword evidence="6 9" id="KW-0472">Membrane</keyword>
<sequence length="582" mass="63656">MNSVQNFLTQPIPLSDWVNSATNWITNTFSELFNVLQSIGEITMNGITDLLTTIPALLFIILATIGMYFLSKKNKGISLFTFLGLLFVYNQGLWPMLMSTLTLVLISSLVSIIIGIPLGILMAKNQLAAKIIAPILDFMQTMPSFVYLIPAVAFFGIGMVPGVFASVIFALPPTVRFTNLGIRQVPKDLVEASQAFGSTGFQRLFKLDLPMAKDTIFAGINQTTMLALSMVVTASMIGAPGLGEGVLTALQKANIGSGFVYGVSLVILAIIVDRFTQLLNRPRVAKTKEEKKKARTKTIAISFAVLALLAGSTAYSYLANANKQTVTLASTQWDADLATSTIVKQILEEMGYEVEIKPLDPAIMFSSVASGETDGTLVPWLPYTHAAIYEEYKDQIVDLGPNTTGAKLGLAVPTYMEDIHSIADLTDEAGKVITGIEPGAGITKATDETIATYSNLDGWTQKTSSTGAMTTQLEQALKNKQEIIITGWTPHWMFERFDIKYLDDPEGTMGGEEQIVSFARIGLEEDMPEVFHILDQFEWDIADLETIMNEMENGQPAETAASEWIENNRDTVDNWIETAKQS</sequence>
<dbReference type="CDD" id="cd13639">
    <property type="entry name" value="PBP2_OpuAC_like"/>
    <property type="match status" value="1"/>
</dbReference>
<feature type="transmembrane region" description="Helical" evidence="9">
    <location>
        <begin position="77"/>
        <end position="97"/>
    </location>
</feature>
<dbReference type="PANTHER" id="PTHR47737">
    <property type="entry name" value="GLYCINE BETAINE/PROLINE BETAINE TRANSPORT SYSTEM PERMEASE PROTEIN PROW"/>
    <property type="match status" value="1"/>
</dbReference>
<dbReference type="Gene3D" id="3.40.190.100">
    <property type="entry name" value="Glycine betaine-binding periplasmic protein, domain 2"/>
    <property type="match status" value="2"/>
</dbReference>
<dbReference type="PANTHER" id="PTHR47737:SF1">
    <property type="entry name" value="GLYCINE BETAINE_PROLINE BETAINE TRANSPORT SYSTEM PERMEASE PROTEIN PROW"/>
    <property type="match status" value="1"/>
</dbReference>
<comment type="similarity">
    <text evidence="9">Belongs to the binding-protein-dependent transport system permease family.</text>
</comment>
<keyword evidence="5 9" id="KW-1133">Transmembrane helix</keyword>
<comment type="subcellular location">
    <subcellularLocation>
        <location evidence="9">Cell membrane</location>
        <topology evidence="9">Multi-pass membrane protein</topology>
    </subcellularLocation>
    <subcellularLocation>
        <location evidence="1">Membrane</location>
        <topology evidence="1">Multi-pass membrane protein</topology>
    </subcellularLocation>
</comment>
<evidence type="ECO:0000256" key="6">
    <source>
        <dbReference type="ARBA" id="ARBA00023136"/>
    </source>
</evidence>
<comment type="similarity">
    <text evidence="8">In the N-terminal section; belongs to the binding-protein-dependent transport system permease family.</text>
</comment>
<dbReference type="InterPro" id="IPR007210">
    <property type="entry name" value="ABC_Gly_betaine_transp_sub-bd"/>
</dbReference>
<evidence type="ECO:0000313" key="11">
    <source>
        <dbReference type="EMBL" id="SJZ73950.1"/>
    </source>
</evidence>
<feature type="transmembrane region" description="Helical" evidence="9">
    <location>
        <begin position="299"/>
        <end position="318"/>
    </location>
</feature>
<evidence type="ECO:0000256" key="7">
    <source>
        <dbReference type="ARBA" id="ARBA00035642"/>
    </source>
</evidence>
<keyword evidence="2 9" id="KW-0813">Transport</keyword>
<dbReference type="STRING" id="1121925.SAMN02746011_01632"/>
<dbReference type="Pfam" id="PF00528">
    <property type="entry name" value="BPD_transp_1"/>
    <property type="match status" value="1"/>
</dbReference>
<evidence type="ECO:0000256" key="8">
    <source>
        <dbReference type="ARBA" id="ARBA00035652"/>
    </source>
</evidence>
<dbReference type="OrthoDB" id="9787902at2"/>
<dbReference type="Gene3D" id="3.10.105.10">
    <property type="entry name" value="Dipeptide-binding Protein, Domain 3"/>
    <property type="match status" value="2"/>
</dbReference>
<feature type="domain" description="ABC transmembrane type-1" evidence="10">
    <location>
        <begin position="97"/>
        <end position="276"/>
    </location>
</feature>
<evidence type="ECO:0000256" key="2">
    <source>
        <dbReference type="ARBA" id="ARBA00022448"/>
    </source>
</evidence>
<dbReference type="GO" id="GO:0015226">
    <property type="term" value="F:carnitine transmembrane transporter activity"/>
    <property type="evidence" value="ECO:0007669"/>
    <property type="project" value="TreeGrafter"/>
</dbReference>
<dbReference type="Proteomes" id="UP000189941">
    <property type="component" value="Unassembled WGS sequence"/>
</dbReference>
<evidence type="ECO:0000313" key="12">
    <source>
        <dbReference type="Proteomes" id="UP000189941"/>
    </source>
</evidence>
<keyword evidence="3" id="KW-1003">Cell membrane</keyword>
<dbReference type="CDD" id="cd06261">
    <property type="entry name" value="TM_PBP2"/>
    <property type="match status" value="1"/>
</dbReference>